<reference evidence="2" key="1">
    <citation type="journal article" date="2019" name="Int. J. Syst. Evol. Microbiol.">
        <title>The Global Catalogue of Microorganisms (GCM) 10K type strain sequencing project: providing services to taxonomists for standard genome sequencing and annotation.</title>
        <authorList>
            <consortium name="The Broad Institute Genomics Platform"/>
            <consortium name="The Broad Institute Genome Sequencing Center for Infectious Disease"/>
            <person name="Wu L."/>
            <person name="Ma J."/>
        </authorList>
    </citation>
    <scope>NUCLEOTIDE SEQUENCE [LARGE SCALE GENOMIC DNA]</scope>
    <source>
        <strain evidence="2">CGMCC 1.15288</strain>
    </source>
</reference>
<keyword evidence="2" id="KW-1185">Reference proteome</keyword>
<dbReference type="PANTHER" id="PTHR13593:SF113">
    <property type="entry name" value="SI:DKEY-266F7.9"/>
    <property type="match status" value="1"/>
</dbReference>
<evidence type="ECO:0008006" key="3">
    <source>
        <dbReference type="Google" id="ProtNLM"/>
    </source>
</evidence>
<name>A0ABQ1YHB6_9BACT</name>
<dbReference type="Gene3D" id="3.20.20.190">
    <property type="entry name" value="Phosphatidylinositol (PI) phosphodiesterase"/>
    <property type="match status" value="1"/>
</dbReference>
<dbReference type="PANTHER" id="PTHR13593">
    <property type="match status" value="1"/>
</dbReference>
<protein>
    <recommendedName>
        <fullName evidence="3">Phosphatidylinositol diacylglycerol-lyase</fullName>
    </recommendedName>
</protein>
<dbReference type="SUPFAM" id="SSF51695">
    <property type="entry name" value="PLC-like phosphodiesterases"/>
    <property type="match status" value="1"/>
</dbReference>
<evidence type="ECO:0000313" key="1">
    <source>
        <dbReference type="EMBL" id="GGH26274.1"/>
    </source>
</evidence>
<evidence type="ECO:0000313" key="2">
    <source>
        <dbReference type="Proteomes" id="UP000600214"/>
    </source>
</evidence>
<dbReference type="Proteomes" id="UP000600214">
    <property type="component" value="Unassembled WGS sequence"/>
</dbReference>
<gene>
    <name evidence="1" type="ORF">GCM10007423_11130</name>
</gene>
<dbReference type="InterPro" id="IPR017946">
    <property type="entry name" value="PLC-like_Pdiesterase_TIM-brl"/>
</dbReference>
<proteinExistence type="predicted"/>
<accession>A0ABQ1YHB6</accession>
<sequence length="294" mass="33505">MTQGLSIADQLKAGVRYFDFRFRIDNGEFFSHHGSDESRDNPYCHYKWNEEYEKKRNSIFYQVKAFCNLHPSEIVILNLYDFSSVWGQSFNYKDGQSLIHCINDCFGSLLIPRSASIPTYGSCISNKQQVLVVNNDKGDNAPDIDVTDGNPAAVDGDEIPDATNAERKNIWKMSESLKERFSNLGYATWTWKEMVDGTIEDQYKYLLKTTPDGRDLSRFWISQSILGYNNMNLVDDHSQNFAGSNLINPLIIEEYKKWWNGEGGAQQPNILLLDFSGIHGDFVPVCQGLLNGSF</sequence>
<organism evidence="1 2">
    <name type="scientific">Dyadobacter endophyticus</name>
    <dbReference type="NCBI Taxonomy" id="1749036"/>
    <lineage>
        <taxon>Bacteria</taxon>
        <taxon>Pseudomonadati</taxon>
        <taxon>Bacteroidota</taxon>
        <taxon>Cytophagia</taxon>
        <taxon>Cytophagales</taxon>
        <taxon>Spirosomataceae</taxon>
        <taxon>Dyadobacter</taxon>
    </lineage>
</organism>
<dbReference type="EMBL" id="BMIA01000001">
    <property type="protein sequence ID" value="GGH26274.1"/>
    <property type="molecule type" value="Genomic_DNA"/>
</dbReference>
<comment type="caution">
    <text evidence="1">The sequence shown here is derived from an EMBL/GenBank/DDBJ whole genome shotgun (WGS) entry which is preliminary data.</text>
</comment>
<dbReference type="InterPro" id="IPR051057">
    <property type="entry name" value="PI-PLC_domain"/>
</dbReference>